<dbReference type="InterPro" id="IPR043129">
    <property type="entry name" value="ATPase_NBD"/>
</dbReference>
<dbReference type="Gene3D" id="3.30.420.40">
    <property type="match status" value="2"/>
</dbReference>
<feature type="binding site" evidence="16">
    <location>
        <position position="171"/>
    </location>
    <ligand>
        <name>substrate</name>
    </ligand>
</feature>
<evidence type="ECO:0000313" key="18">
    <source>
        <dbReference type="Proteomes" id="UP001257277"/>
    </source>
</evidence>
<feature type="binding site" evidence="16">
    <location>
        <position position="119"/>
    </location>
    <ligand>
        <name>ATP</name>
        <dbReference type="ChEBI" id="CHEBI:30616"/>
    </ligand>
</feature>
<dbReference type="PANTHER" id="PTHR34265">
    <property type="entry name" value="TYPE III PANTOTHENATE KINASE"/>
    <property type="match status" value="1"/>
</dbReference>
<evidence type="ECO:0000256" key="1">
    <source>
        <dbReference type="ARBA" id="ARBA00001206"/>
    </source>
</evidence>
<keyword evidence="11 16" id="KW-0067">ATP-binding</keyword>
<accession>A0ABU3LEZ7</accession>
<reference evidence="17 18" key="1">
    <citation type="submission" date="2023-09" db="EMBL/GenBank/DDBJ databases">
        <title>Novel taxa isolated from Blanes Bay.</title>
        <authorList>
            <person name="Rey-Velasco X."/>
            <person name="Lucena T."/>
        </authorList>
    </citation>
    <scope>NUCLEOTIDE SEQUENCE [LARGE SCALE GENOMIC DNA]</scope>
    <source>
        <strain evidence="17 18">S356</strain>
    </source>
</reference>
<evidence type="ECO:0000313" key="17">
    <source>
        <dbReference type="EMBL" id="MDT7832282.1"/>
    </source>
</evidence>
<dbReference type="NCBIfam" id="TIGR00671">
    <property type="entry name" value="baf"/>
    <property type="match status" value="1"/>
</dbReference>
<dbReference type="GO" id="GO:0004594">
    <property type="term" value="F:pantothenate kinase activity"/>
    <property type="evidence" value="ECO:0007669"/>
    <property type="project" value="UniProtKB-EC"/>
</dbReference>
<evidence type="ECO:0000256" key="13">
    <source>
        <dbReference type="ARBA" id="ARBA00022993"/>
    </source>
</evidence>
<evidence type="ECO:0000256" key="11">
    <source>
        <dbReference type="ARBA" id="ARBA00022840"/>
    </source>
</evidence>
<evidence type="ECO:0000256" key="6">
    <source>
        <dbReference type="ARBA" id="ARBA00012102"/>
    </source>
</evidence>
<keyword evidence="10 16" id="KW-0418">Kinase</keyword>
<feature type="binding site" evidence="16">
    <location>
        <position position="116"/>
    </location>
    <ligand>
        <name>K(+)</name>
        <dbReference type="ChEBI" id="CHEBI:29103"/>
    </ligand>
</feature>
<keyword evidence="16" id="KW-0479">Metal-binding</keyword>
<dbReference type="Proteomes" id="UP001257277">
    <property type="component" value="Unassembled WGS sequence"/>
</dbReference>
<comment type="subunit">
    <text evidence="5 16">Homodimer.</text>
</comment>
<evidence type="ECO:0000256" key="10">
    <source>
        <dbReference type="ARBA" id="ARBA00022777"/>
    </source>
</evidence>
<comment type="similarity">
    <text evidence="14 16">Belongs to the type III pantothenate kinase family.</text>
</comment>
<comment type="cofactor">
    <cofactor evidence="16">
        <name>NH4(+)</name>
        <dbReference type="ChEBI" id="CHEBI:28938"/>
    </cofactor>
    <cofactor evidence="16">
        <name>K(+)</name>
        <dbReference type="ChEBI" id="CHEBI:29103"/>
    </cofactor>
    <text evidence="16">A monovalent cation. Ammonium or potassium.</text>
</comment>
<evidence type="ECO:0000256" key="2">
    <source>
        <dbReference type="ARBA" id="ARBA00001958"/>
    </source>
</evidence>
<evidence type="ECO:0000256" key="7">
    <source>
        <dbReference type="ARBA" id="ARBA00022490"/>
    </source>
</evidence>
<dbReference type="EC" id="2.7.1.33" evidence="6 16"/>
<comment type="function">
    <text evidence="16">Catalyzes the phosphorylation of pantothenate (Pan), the first step in CoA biosynthesis.</text>
</comment>
<protein>
    <recommendedName>
        <fullName evidence="15 16">Type III pantothenate kinase</fullName>
        <ecNumber evidence="6 16">2.7.1.33</ecNumber>
    </recommendedName>
    <alternativeName>
        <fullName evidence="16">PanK-III</fullName>
    </alternativeName>
    <alternativeName>
        <fullName evidence="16">Pantothenic acid kinase</fullName>
    </alternativeName>
</protein>
<comment type="caution">
    <text evidence="17">The sequence shown here is derived from an EMBL/GenBank/DDBJ whole genome shotgun (WGS) entry which is preliminary data.</text>
</comment>
<keyword evidence="7 16" id="KW-0963">Cytoplasm</keyword>
<dbReference type="RefSeq" id="WP_349241542.1">
    <property type="nucleotide sequence ID" value="NZ_JAVTTO010000003.1"/>
</dbReference>
<proteinExistence type="inferred from homology"/>
<comment type="catalytic activity">
    <reaction evidence="1 16">
        <text>(R)-pantothenate + ATP = (R)-4'-phosphopantothenate + ADP + H(+)</text>
        <dbReference type="Rhea" id="RHEA:16373"/>
        <dbReference type="ChEBI" id="CHEBI:10986"/>
        <dbReference type="ChEBI" id="CHEBI:15378"/>
        <dbReference type="ChEBI" id="CHEBI:29032"/>
        <dbReference type="ChEBI" id="CHEBI:30616"/>
        <dbReference type="ChEBI" id="CHEBI:456216"/>
        <dbReference type="EC" id="2.7.1.33"/>
    </reaction>
</comment>
<comment type="cofactor">
    <cofactor evidence="2">
        <name>K(+)</name>
        <dbReference type="ChEBI" id="CHEBI:29103"/>
    </cofactor>
</comment>
<comment type="subcellular location">
    <subcellularLocation>
        <location evidence="3 16">Cytoplasm</location>
    </subcellularLocation>
</comment>
<evidence type="ECO:0000256" key="15">
    <source>
        <dbReference type="ARBA" id="ARBA00040883"/>
    </source>
</evidence>
<dbReference type="NCBIfam" id="NF009853">
    <property type="entry name" value="PRK13320.1-5"/>
    <property type="match status" value="1"/>
</dbReference>
<dbReference type="HAMAP" id="MF_01274">
    <property type="entry name" value="Pantothen_kinase_3"/>
    <property type="match status" value="1"/>
</dbReference>
<feature type="binding site" evidence="16">
    <location>
        <position position="86"/>
    </location>
    <ligand>
        <name>substrate</name>
    </ligand>
</feature>
<keyword evidence="12 16" id="KW-0630">Potassium</keyword>
<sequence length="242" mass="26818">MNLIIDVGNTRVKAAVFKGDTLQKSFSFEHSEIKDRIEKIKETFQIKHTIVSKVTSVIDTDLQEMFKNEHFMEVSNTSPVPFKNAYKTPKTLGVDRIALAAAAIHAFPNKNSLIIDAGTCITFDFVSQEKEYLGGGISPGINMRYKSLHAYTNGLPSLNPECPRELIGRNTEASIHSGIINGVLNEIEGVISKYRMKYPDLTVVLTGGDTNFLAKQLKSSIFANQNFLLEGLNSILIFNSSK</sequence>
<dbReference type="InterPro" id="IPR004619">
    <property type="entry name" value="Type_III_PanK"/>
</dbReference>
<dbReference type="Pfam" id="PF03309">
    <property type="entry name" value="Pan_kinase"/>
    <property type="match status" value="1"/>
</dbReference>
<dbReference type="CDD" id="cd24015">
    <property type="entry name" value="ASKHA_NBD_PanK-III"/>
    <property type="match status" value="1"/>
</dbReference>
<evidence type="ECO:0000256" key="16">
    <source>
        <dbReference type="HAMAP-Rule" id="MF_01274"/>
    </source>
</evidence>
<evidence type="ECO:0000256" key="5">
    <source>
        <dbReference type="ARBA" id="ARBA00011738"/>
    </source>
</evidence>
<dbReference type="SUPFAM" id="SSF53067">
    <property type="entry name" value="Actin-like ATPase domain"/>
    <property type="match status" value="2"/>
</dbReference>
<feature type="binding site" evidence="16">
    <location>
        <begin position="93"/>
        <end position="96"/>
    </location>
    <ligand>
        <name>substrate</name>
    </ligand>
</feature>
<dbReference type="EMBL" id="JAVTTO010000003">
    <property type="protein sequence ID" value="MDT7832282.1"/>
    <property type="molecule type" value="Genomic_DNA"/>
</dbReference>
<feature type="active site" description="Proton acceptor" evidence="16">
    <location>
        <position position="95"/>
    </location>
</feature>
<keyword evidence="18" id="KW-1185">Reference proteome</keyword>
<keyword evidence="9 16" id="KW-0547">Nucleotide-binding</keyword>
<evidence type="ECO:0000256" key="3">
    <source>
        <dbReference type="ARBA" id="ARBA00004496"/>
    </source>
</evidence>
<keyword evidence="13 16" id="KW-0173">Coenzyme A biosynthesis</keyword>
<evidence type="ECO:0000256" key="9">
    <source>
        <dbReference type="ARBA" id="ARBA00022741"/>
    </source>
</evidence>
<keyword evidence="8 16" id="KW-0808">Transferase</keyword>
<evidence type="ECO:0000256" key="12">
    <source>
        <dbReference type="ARBA" id="ARBA00022958"/>
    </source>
</evidence>
<evidence type="ECO:0000256" key="4">
    <source>
        <dbReference type="ARBA" id="ARBA00005225"/>
    </source>
</evidence>
<organism evidence="17 18">
    <name type="scientific">Asprobacillus argus</name>
    <dbReference type="NCBI Taxonomy" id="3076534"/>
    <lineage>
        <taxon>Bacteria</taxon>
        <taxon>Pseudomonadati</taxon>
        <taxon>Bacteroidota</taxon>
        <taxon>Flavobacteriia</taxon>
        <taxon>Flavobacteriales</taxon>
        <taxon>Flavobacteriaceae</taxon>
        <taxon>Asprobacillus</taxon>
    </lineage>
</organism>
<gene>
    <name evidence="16" type="primary">coaX</name>
    <name evidence="17" type="ORF">RQM59_07810</name>
</gene>
<feature type="binding site" evidence="16">
    <location>
        <begin position="6"/>
        <end position="13"/>
    </location>
    <ligand>
        <name>ATP</name>
        <dbReference type="ChEBI" id="CHEBI:30616"/>
    </ligand>
</feature>
<evidence type="ECO:0000256" key="8">
    <source>
        <dbReference type="ARBA" id="ARBA00022679"/>
    </source>
</evidence>
<dbReference type="PANTHER" id="PTHR34265:SF1">
    <property type="entry name" value="TYPE III PANTOTHENATE KINASE"/>
    <property type="match status" value="1"/>
</dbReference>
<comment type="pathway">
    <text evidence="4 16">Cofactor biosynthesis; coenzyme A biosynthesis; CoA from (R)-pantothenate: step 1/5.</text>
</comment>
<name>A0ABU3LEZ7_9FLAO</name>
<evidence type="ECO:0000256" key="14">
    <source>
        <dbReference type="ARBA" id="ARBA00038036"/>
    </source>
</evidence>